<evidence type="ECO:0000259" key="2">
    <source>
        <dbReference type="Pfam" id="PF01757"/>
    </source>
</evidence>
<dbReference type="RefSeq" id="WP_133994536.1">
    <property type="nucleotide sequence ID" value="NZ_SODV01000001.1"/>
</dbReference>
<feature type="domain" description="Acyltransferase 3" evidence="2">
    <location>
        <begin position="22"/>
        <end position="332"/>
    </location>
</feature>
<name>A0A4R8DU70_9BACT</name>
<feature type="transmembrane region" description="Helical" evidence="1">
    <location>
        <begin position="62"/>
        <end position="83"/>
    </location>
</feature>
<accession>A0A4R8DU70</accession>
<dbReference type="GO" id="GO:0016747">
    <property type="term" value="F:acyltransferase activity, transferring groups other than amino-acyl groups"/>
    <property type="evidence" value="ECO:0007669"/>
    <property type="project" value="InterPro"/>
</dbReference>
<evidence type="ECO:0000256" key="1">
    <source>
        <dbReference type="SAM" id="Phobius"/>
    </source>
</evidence>
<feature type="transmembrane region" description="Helical" evidence="1">
    <location>
        <begin position="198"/>
        <end position="216"/>
    </location>
</feature>
<evidence type="ECO:0000313" key="3">
    <source>
        <dbReference type="EMBL" id="TDX01900.1"/>
    </source>
</evidence>
<comment type="caution">
    <text evidence="3">The sequence shown here is derived from an EMBL/GenBank/DDBJ whole genome shotgun (WGS) entry which is preliminary data.</text>
</comment>
<dbReference type="InterPro" id="IPR052734">
    <property type="entry name" value="Nod_factor_acetyltransferase"/>
</dbReference>
<keyword evidence="4" id="KW-1185">Reference proteome</keyword>
<feature type="transmembrane region" description="Helical" evidence="1">
    <location>
        <begin position="21"/>
        <end position="42"/>
    </location>
</feature>
<sequence>MKAPAWLSKGLNLPALQRSRLHWVDYLKGIAIILVVYRHILIGMTRSNAFTIPRYLYNANEIFFSFRMPLFFILSGIFLGGSLAKRTPGQLLLQKFENLFYPYLVWATIQITLQILMGHFHLINADRTWRDYLYIFYQPESLDQFWYLPALFNTTMIYLFTKAKLKLPGWSQLLLGLGLYWVYYYTPGIDRYSMLSDWLRFYIFFALGDVLAKEFFKPSFQKVLSSPWSLLAVTPVFVLSQVYYLSHHVSPPLFLGIALTGCVTMTILAFLLQRYNVANWLRIFGYHSLYIYVIHVMVAAVVRNITLHVFHIHQVHVVLLTGIFFGITIPVFFYNYLVKDGPLWFLFYFRKSSMHDREKRPAPKTMPSETPQHA</sequence>
<feature type="transmembrane region" description="Helical" evidence="1">
    <location>
        <begin position="167"/>
        <end position="186"/>
    </location>
</feature>
<dbReference type="InterPro" id="IPR002656">
    <property type="entry name" value="Acyl_transf_3_dom"/>
</dbReference>
<reference evidence="3 4" key="1">
    <citation type="submission" date="2019-03" db="EMBL/GenBank/DDBJ databases">
        <title>Genomic Encyclopedia of Type Strains, Phase IV (KMG-IV): sequencing the most valuable type-strain genomes for metagenomic binning, comparative biology and taxonomic classification.</title>
        <authorList>
            <person name="Goeker M."/>
        </authorList>
    </citation>
    <scope>NUCLEOTIDE SEQUENCE [LARGE SCALE GENOMIC DNA]</scope>
    <source>
        <strain evidence="3 4">DSM 100059</strain>
    </source>
</reference>
<keyword evidence="1" id="KW-0812">Transmembrane</keyword>
<dbReference type="AlphaFoldDB" id="A0A4R8DU70"/>
<evidence type="ECO:0000313" key="4">
    <source>
        <dbReference type="Proteomes" id="UP000294498"/>
    </source>
</evidence>
<keyword evidence="1" id="KW-1133">Transmembrane helix</keyword>
<gene>
    <name evidence="3" type="ORF">EDB95_2945</name>
</gene>
<keyword evidence="1" id="KW-0472">Membrane</keyword>
<protein>
    <submittedName>
        <fullName evidence="3">Putative membrane protein YcfT</fullName>
    </submittedName>
</protein>
<feature type="transmembrane region" description="Helical" evidence="1">
    <location>
        <begin position="103"/>
        <end position="124"/>
    </location>
</feature>
<feature type="transmembrane region" description="Helical" evidence="1">
    <location>
        <begin position="317"/>
        <end position="337"/>
    </location>
</feature>
<organism evidence="3 4">
    <name type="scientific">Dinghuibacter silviterrae</name>
    <dbReference type="NCBI Taxonomy" id="1539049"/>
    <lineage>
        <taxon>Bacteria</taxon>
        <taxon>Pseudomonadati</taxon>
        <taxon>Bacteroidota</taxon>
        <taxon>Chitinophagia</taxon>
        <taxon>Chitinophagales</taxon>
        <taxon>Chitinophagaceae</taxon>
        <taxon>Dinghuibacter</taxon>
    </lineage>
</organism>
<feature type="transmembrane region" description="Helical" evidence="1">
    <location>
        <begin position="284"/>
        <end position="305"/>
    </location>
</feature>
<proteinExistence type="predicted"/>
<dbReference type="PANTHER" id="PTHR37312:SF1">
    <property type="entry name" value="MEMBRANE-BOUND ACYLTRANSFERASE YKRP-RELATED"/>
    <property type="match status" value="1"/>
</dbReference>
<dbReference type="Pfam" id="PF01757">
    <property type="entry name" value="Acyl_transf_3"/>
    <property type="match status" value="1"/>
</dbReference>
<feature type="transmembrane region" description="Helical" evidence="1">
    <location>
        <begin position="228"/>
        <end position="246"/>
    </location>
</feature>
<dbReference type="OrthoDB" id="9809782at2"/>
<dbReference type="PANTHER" id="PTHR37312">
    <property type="entry name" value="MEMBRANE-BOUND ACYLTRANSFERASE YKRP-RELATED"/>
    <property type="match status" value="1"/>
</dbReference>
<dbReference type="Proteomes" id="UP000294498">
    <property type="component" value="Unassembled WGS sequence"/>
</dbReference>
<feature type="transmembrane region" description="Helical" evidence="1">
    <location>
        <begin position="252"/>
        <end position="272"/>
    </location>
</feature>
<dbReference type="EMBL" id="SODV01000001">
    <property type="protein sequence ID" value="TDX01900.1"/>
    <property type="molecule type" value="Genomic_DNA"/>
</dbReference>